<organism evidence="1">
    <name type="scientific">Anguilla anguilla</name>
    <name type="common">European freshwater eel</name>
    <name type="synonym">Muraena anguilla</name>
    <dbReference type="NCBI Taxonomy" id="7936"/>
    <lineage>
        <taxon>Eukaryota</taxon>
        <taxon>Metazoa</taxon>
        <taxon>Chordata</taxon>
        <taxon>Craniata</taxon>
        <taxon>Vertebrata</taxon>
        <taxon>Euteleostomi</taxon>
        <taxon>Actinopterygii</taxon>
        <taxon>Neopterygii</taxon>
        <taxon>Teleostei</taxon>
        <taxon>Anguilliformes</taxon>
        <taxon>Anguillidae</taxon>
        <taxon>Anguilla</taxon>
    </lineage>
</organism>
<sequence length="37" mass="4499">MNYQDKDNTHKRLEAGVKVKYFSETLYFSYCNILHLE</sequence>
<protein>
    <submittedName>
        <fullName evidence="1">Uncharacterized protein</fullName>
    </submittedName>
</protein>
<name>A0A0E9QNM3_ANGAN</name>
<dbReference type="EMBL" id="GBXM01090051">
    <property type="protein sequence ID" value="JAH18526.1"/>
    <property type="molecule type" value="Transcribed_RNA"/>
</dbReference>
<accession>A0A0E9QNM3</accession>
<reference evidence="1" key="1">
    <citation type="submission" date="2014-11" db="EMBL/GenBank/DDBJ databases">
        <authorList>
            <person name="Amaro Gonzalez C."/>
        </authorList>
    </citation>
    <scope>NUCLEOTIDE SEQUENCE</scope>
</reference>
<evidence type="ECO:0000313" key="1">
    <source>
        <dbReference type="EMBL" id="JAH18526.1"/>
    </source>
</evidence>
<dbReference type="AlphaFoldDB" id="A0A0E9QNM3"/>
<reference evidence="1" key="2">
    <citation type="journal article" date="2015" name="Fish Shellfish Immunol.">
        <title>Early steps in the European eel (Anguilla anguilla)-Vibrio vulnificus interaction in the gills: Role of the RtxA13 toxin.</title>
        <authorList>
            <person name="Callol A."/>
            <person name="Pajuelo D."/>
            <person name="Ebbesson L."/>
            <person name="Teles M."/>
            <person name="MacKenzie S."/>
            <person name="Amaro C."/>
        </authorList>
    </citation>
    <scope>NUCLEOTIDE SEQUENCE</scope>
</reference>
<proteinExistence type="predicted"/>